<dbReference type="PANTHER" id="PTHR43053">
    <property type="entry name" value="GLYCOSIDASE FAMILY 31"/>
    <property type="match status" value="1"/>
</dbReference>
<dbReference type="SUPFAM" id="SSF51445">
    <property type="entry name" value="(Trans)glycosidases"/>
    <property type="match status" value="1"/>
</dbReference>
<sequence>MQRILEHHYDIEGLPNGAAYSLDKVSEAEGLERVTIKLSFPEAAVPPVIRLKWSHPIRDIQHFWHPGSGRNRGLSADWATGFKTRATYNAPVGCLFNNTGRNRLTFAFSDALNPLILKAGVNEETAVFHCEVTLFGEQAAPIDNYEAVLTVDTRDIPYYEALGAVERWWSEMPGYKPASVPEVARVPMYSTWYSFHQRLNPDEIEEQCRLALALGCGAVIVDDGWQTSDNNRGYAYCGDWKVSEDKIPAMKAHVARVHELGMSYLLWYSVPFVGKESRAWRALQDKMLYVNEELGAGIVDPRYPQVREYLIRTYENAVTEWDLDGLKLDFVDTFRLPERSGNAGGAGSEGGSGAGSGAEAHPEMDYVSVPEAVDRLLSDIMLRLQAVKPDIMIEFRQSYTGPLMRKYGNIFRATDCPSDSLTNRVRTLDLRLVSGDTAIHSDMVMWHPEEPVESAALQIVNVLFSVPQISVMIDRLPAEHREMLAFWLRFWQEHREVLLDGKLEPAHPEMLYPLVKASSDKYVLYASYSREVVSLEAGRRSTILVNGTLYDRIAIEVRTDMGKSRLRIRNCKGELIDERTLELGEGLHSIAVPPAGLVTIDPA</sequence>
<feature type="region of interest" description="Disordered" evidence="3">
    <location>
        <begin position="341"/>
        <end position="361"/>
    </location>
</feature>
<protein>
    <submittedName>
        <fullName evidence="4">Alpha-galactosidase</fullName>
    </submittedName>
</protein>
<keyword evidence="2" id="KW-0326">Glycosidase</keyword>
<keyword evidence="5" id="KW-1185">Reference proteome</keyword>
<dbReference type="PANTHER" id="PTHR43053:SF3">
    <property type="entry name" value="ALPHA-GALACTOSIDASE C-RELATED"/>
    <property type="match status" value="1"/>
</dbReference>
<reference evidence="4 5" key="1">
    <citation type="submission" date="2020-04" db="EMBL/GenBank/DDBJ databases">
        <title>Genome sequencing of novel species.</title>
        <authorList>
            <person name="Heo J."/>
            <person name="Kim S.-J."/>
            <person name="Kim J.-S."/>
            <person name="Hong S.-B."/>
            <person name="Kwon S.-W."/>
        </authorList>
    </citation>
    <scope>NUCLEOTIDE SEQUENCE [LARGE SCALE GENOMIC DNA]</scope>
    <source>
        <strain evidence="4 5">MFER-1</strain>
    </source>
</reference>
<dbReference type="InterPro" id="IPR050985">
    <property type="entry name" value="Alpha-glycosidase_related"/>
</dbReference>
<dbReference type="InterPro" id="IPR013785">
    <property type="entry name" value="Aldolase_TIM"/>
</dbReference>
<evidence type="ECO:0000256" key="2">
    <source>
        <dbReference type="ARBA" id="ARBA00023295"/>
    </source>
</evidence>
<dbReference type="CDD" id="cd14791">
    <property type="entry name" value="GH36"/>
    <property type="match status" value="1"/>
</dbReference>
<keyword evidence="1" id="KW-0378">Hydrolase</keyword>
<dbReference type="Proteomes" id="UP000502248">
    <property type="component" value="Chromosome"/>
</dbReference>
<dbReference type="InterPro" id="IPR002252">
    <property type="entry name" value="Glyco_hydro_36"/>
</dbReference>
<dbReference type="InterPro" id="IPR017853">
    <property type="entry name" value="GH"/>
</dbReference>
<evidence type="ECO:0000256" key="3">
    <source>
        <dbReference type="SAM" id="MobiDB-lite"/>
    </source>
</evidence>
<accession>A0A7Z2VPY5</accession>
<dbReference type="EMBL" id="CP051680">
    <property type="protein sequence ID" value="QJD86820.1"/>
    <property type="molecule type" value="Genomic_DNA"/>
</dbReference>
<feature type="compositionally biased region" description="Gly residues" evidence="3">
    <location>
        <begin position="342"/>
        <end position="356"/>
    </location>
</feature>
<gene>
    <name evidence="4" type="ORF">HH215_29040</name>
</gene>
<proteinExistence type="predicted"/>
<evidence type="ECO:0000313" key="5">
    <source>
        <dbReference type="Proteomes" id="UP000502248"/>
    </source>
</evidence>
<dbReference type="KEGG" id="cheb:HH215_29040"/>
<evidence type="ECO:0000256" key="1">
    <source>
        <dbReference type="ARBA" id="ARBA00022801"/>
    </source>
</evidence>
<organism evidence="4 5">
    <name type="scientific">Cohnella herbarum</name>
    <dbReference type="NCBI Taxonomy" id="2728023"/>
    <lineage>
        <taxon>Bacteria</taxon>
        <taxon>Bacillati</taxon>
        <taxon>Bacillota</taxon>
        <taxon>Bacilli</taxon>
        <taxon>Bacillales</taxon>
        <taxon>Paenibacillaceae</taxon>
        <taxon>Cohnella</taxon>
    </lineage>
</organism>
<dbReference type="Gene3D" id="3.20.20.70">
    <property type="entry name" value="Aldolase class I"/>
    <property type="match status" value="1"/>
</dbReference>
<dbReference type="Pfam" id="PF02065">
    <property type="entry name" value="Melibiase"/>
    <property type="match status" value="1"/>
</dbReference>
<evidence type="ECO:0000313" key="4">
    <source>
        <dbReference type="EMBL" id="QJD86820.1"/>
    </source>
</evidence>
<name>A0A7Z2VPY5_9BACL</name>
<dbReference type="GO" id="GO:0004557">
    <property type="term" value="F:alpha-galactosidase activity"/>
    <property type="evidence" value="ECO:0007669"/>
    <property type="project" value="InterPro"/>
</dbReference>
<dbReference type="AlphaFoldDB" id="A0A7Z2VPY5"/>
<dbReference type="GO" id="GO:0016052">
    <property type="term" value="P:carbohydrate catabolic process"/>
    <property type="evidence" value="ECO:0007669"/>
    <property type="project" value="InterPro"/>
</dbReference>
<dbReference type="RefSeq" id="WP_169283066.1">
    <property type="nucleotide sequence ID" value="NZ_CP051680.1"/>
</dbReference>